<dbReference type="EnsemblMetazoa" id="CJA03485a.1">
    <property type="protein sequence ID" value="CJA03485a.1"/>
    <property type="gene ID" value="WBGene00122689"/>
</dbReference>
<keyword evidence="3" id="KW-1185">Reference proteome</keyword>
<evidence type="ECO:0000256" key="1">
    <source>
        <dbReference type="SAM" id="MobiDB-lite"/>
    </source>
</evidence>
<sequence>MFCCENVKKKKQASAAVFMSPQFAVTVFTFHCNVVDLRGKLDLDPFNAMAHLRSKIHDTSQNDETNKNILLKERYDLLKWSTNVEMRTPNLLIPVQIANYVESLPFCKLAVSPKCDCVALMSYSRQLDIYHLNGEILEHQSSVQVLEELCPEYCLLQFSSSSTLLLSSRSTPHIDVFDNMGAYCYDIPLEAHEGIFDVNSAVCGMQTIPNNSSSSNDKFIDILYVLQYNGIFSAFKIGRLSKYTKMYSVQLDIGKAGSFVVLPQFRLLVVSAHHNESKTIDPPAGLCRFRMNDTDPYVDPIKIYTSDGGFFSRLPFSTAFWAYLPNLSLSFDSSLLVSVSTSGNLYLFDIPSFSSRFTFDFISGPRPVEACFVDFIEDKSSPSPTVTHEIAVIYDTGYLLRCKLEDLEEKMYSMKVKGKKDIDEDLDHRDIYSEHTVMVSPAQREIFLLTADGDNSLLHEAAHKRVQLAGQLWFYTVWNSFKKLVGMAMGEPAEQLQMATHTAKFDFTLIHSPTRSLLELFNRTLVEHDYTRARELAETYPSIDINVVLKAEWTDKCLKNKVTVEDVEEILHRIEDSEWVAAQCAETGSEDFEVHKALLDLGLSLGESSVMWQIRLLHHLRMLEVCRINGDIDMYLMVRNRSCLDAGLTFAHNGDIDSLTQIIESNWQVMKKHQKRILSAIPTCTSPTKYEILMPKRDEEGDEDYEQWELEEQHDGILERMNQIALIHPDATVLINNVNVGNVEDEEPFDFVGWVRETLTKIDFECGMTDNCVNLLRIAVERGFSELVSDLGTWERYSEYIRICASISESITSFQDSTIKSVISRFARLLGSELIENAQQILDLIEWKVSSAESDESLENRVREAVTELMKQANERTTKVLVAYRKERPDIIDDQIILEVLLNMTSTGADLMKSLSSLPVDKYTNVTSSLGSLMSRGVKMTFKSIFESMKEPDGARRVLIKLSRSGNCKTIEEWQSLRDDVYDMAKGIYGDLVTTEDALELIAGEILEDERIGGHPELMDLVLTLNPKQEPIQNERKLSVAKSADVLLTKSDELMSEATQKNDPLLGKSRFFAVAARPISPKKAKEKLDWLDAIDAALELGCTMMPIAIKLSAHDSLLRDVVKLGTNYKQGKKILNFAKQLNIDTPIATALSYCALAALNANDAVYLSKYIGEVMKAKNVPVVHQLCMKIMDSPHVPTDMEDVYACAMLNSSDENLLATVDAISASEKRLNETIRTREMIIEDLPVSENVVGDPMYTPMRLYNPRKEASGNMKQKLQFFEKYAKRDNIELIKRLYAHESSTVALALDLLHPSQHKSENELSWTNNDKLKRYERSLRFFEERVPLSILVKAPVSNLIKEANKDDKSITAMDRIEDYGCDRKRFIGDAEYRAETIIGLAGTDNEQVFADALELAQKYGVDEWQLHMASLEYLLDPMYSVPLNEVKQLMKSRGHLSKLRTRLEDFHQRLRSMVLPSLETNEQFIAYTSLFAETEPEKKIAPTIKKILEKKKNVEAIKMWNEVKYLSTVLSELPDVALRSITASILQIPNVGVPACEKAAEFLLDGNENRPPSSPYTLFLLMRSNVEEFLDLVANKKSRDDEIAYLDHAVVLLENTPNAPSHLTEAVRSRAEKMRRSTVTPEPSNGSTSFFSRPEDNTGMMKRRKN</sequence>
<name>A0A8R1DIM8_CAEJA</name>
<evidence type="ECO:0000313" key="2">
    <source>
        <dbReference type="EnsemblMetazoa" id="CJA03485a.1"/>
    </source>
</evidence>
<accession>A0A8R1DIM8</accession>
<organism evidence="2 3">
    <name type="scientific">Caenorhabditis japonica</name>
    <dbReference type="NCBI Taxonomy" id="281687"/>
    <lineage>
        <taxon>Eukaryota</taxon>
        <taxon>Metazoa</taxon>
        <taxon>Ecdysozoa</taxon>
        <taxon>Nematoda</taxon>
        <taxon>Chromadorea</taxon>
        <taxon>Rhabditida</taxon>
        <taxon>Rhabditina</taxon>
        <taxon>Rhabditomorpha</taxon>
        <taxon>Rhabditoidea</taxon>
        <taxon>Rhabditidae</taxon>
        <taxon>Peloderinae</taxon>
        <taxon>Caenorhabditis</taxon>
    </lineage>
</organism>
<reference evidence="2" key="2">
    <citation type="submission" date="2022-06" db="UniProtKB">
        <authorList>
            <consortium name="EnsemblMetazoa"/>
        </authorList>
    </citation>
    <scope>IDENTIFICATION</scope>
    <source>
        <strain evidence="2">DF5081</strain>
    </source>
</reference>
<feature type="region of interest" description="Disordered" evidence="1">
    <location>
        <begin position="1624"/>
        <end position="1662"/>
    </location>
</feature>
<dbReference type="PANTHER" id="PTHR15922">
    <property type="entry name" value="NEUROBLASTOMA-AMPLIFIED SEQUENCE"/>
    <property type="match status" value="1"/>
</dbReference>
<dbReference type="GO" id="GO:0070939">
    <property type="term" value="C:Dsl1/NZR complex"/>
    <property type="evidence" value="ECO:0007669"/>
    <property type="project" value="TreeGrafter"/>
</dbReference>
<protein>
    <recommendedName>
        <fullName evidence="4">Neuroblastoma-amplified sequence</fullName>
    </recommendedName>
</protein>
<dbReference type="GO" id="GO:0006890">
    <property type="term" value="P:retrograde vesicle-mediated transport, Golgi to endoplasmic reticulum"/>
    <property type="evidence" value="ECO:0007669"/>
    <property type="project" value="TreeGrafter"/>
</dbReference>
<reference evidence="3" key="1">
    <citation type="submission" date="2010-08" db="EMBL/GenBank/DDBJ databases">
        <authorList>
            <consortium name="Caenorhabditis japonica Sequencing Consortium"/>
            <person name="Wilson R.K."/>
        </authorList>
    </citation>
    <scope>NUCLEOTIDE SEQUENCE [LARGE SCALE GENOMIC DNA]</scope>
    <source>
        <strain evidence="3">DF5081</strain>
    </source>
</reference>
<dbReference type="PANTHER" id="PTHR15922:SF2">
    <property type="entry name" value="NBAS SUBUNIT OF NRZ TETHERING COMPLEX"/>
    <property type="match status" value="1"/>
</dbReference>
<evidence type="ECO:0008006" key="4">
    <source>
        <dbReference type="Google" id="ProtNLM"/>
    </source>
</evidence>
<dbReference type="InterPro" id="IPR036322">
    <property type="entry name" value="WD40_repeat_dom_sf"/>
</dbReference>
<evidence type="ECO:0000313" key="3">
    <source>
        <dbReference type="Proteomes" id="UP000005237"/>
    </source>
</evidence>
<feature type="compositionally biased region" description="Polar residues" evidence="1">
    <location>
        <begin position="1633"/>
        <end position="1647"/>
    </location>
</feature>
<proteinExistence type="predicted"/>
<dbReference type="Proteomes" id="UP000005237">
    <property type="component" value="Unassembled WGS sequence"/>
</dbReference>
<dbReference type="SUPFAM" id="SSF50978">
    <property type="entry name" value="WD40 repeat-like"/>
    <property type="match status" value="1"/>
</dbReference>
<dbReference type="GO" id="GO:0000149">
    <property type="term" value="F:SNARE binding"/>
    <property type="evidence" value="ECO:0007669"/>
    <property type="project" value="TreeGrafter"/>
</dbReference>